<dbReference type="EMBL" id="SIHJ01000001">
    <property type="protein sequence ID" value="TWT36284.1"/>
    <property type="molecule type" value="Genomic_DNA"/>
</dbReference>
<dbReference type="RefSeq" id="WP_146563059.1">
    <property type="nucleotide sequence ID" value="NZ_SIHJ01000001.1"/>
</dbReference>
<keyword evidence="1" id="KW-0488">Methylation</keyword>
<dbReference type="Pfam" id="PF07963">
    <property type="entry name" value="N_methyl"/>
    <property type="match status" value="1"/>
</dbReference>
<dbReference type="PRINTS" id="PR00813">
    <property type="entry name" value="BCTERIALGSPG"/>
</dbReference>
<dbReference type="InterPro" id="IPR012902">
    <property type="entry name" value="N_methyl_site"/>
</dbReference>
<dbReference type="PANTHER" id="PTHR30093">
    <property type="entry name" value="GENERAL SECRETION PATHWAY PROTEIN G"/>
    <property type="match status" value="1"/>
</dbReference>
<reference evidence="4 5" key="1">
    <citation type="submission" date="2019-02" db="EMBL/GenBank/DDBJ databases">
        <title>Deep-cultivation of Planctomycetes and their phenomic and genomic characterization uncovers novel biology.</title>
        <authorList>
            <person name="Wiegand S."/>
            <person name="Jogler M."/>
            <person name="Boedeker C."/>
            <person name="Pinto D."/>
            <person name="Vollmers J."/>
            <person name="Rivas-Marin E."/>
            <person name="Kohn T."/>
            <person name="Peeters S.H."/>
            <person name="Heuer A."/>
            <person name="Rast P."/>
            <person name="Oberbeckmann S."/>
            <person name="Bunk B."/>
            <person name="Jeske O."/>
            <person name="Meyerdierks A."/>
            <person name="Storesund J.E."/>
            <person name="Kallscheuer N."/>
            <person name="Luecker S."/>
            <person name="Lage O.M."/>
            <person name="Pohl T."/>
            <person name="Merkel B.J."/>
            <person name="Hornburger P."/>
            <person name="Mueller R.-W."/>
            <person name="Bruemmer F."/>
            <person name="Labrenz M."/>
            <person name="Spormann A.M."/>
            <person name="Op Den Camp H."/>
            <person name="Overmann J."/>
            <person name="Amann R."/>
            <person name="Jetten M.S.M."/>
            <person name="Mascher T."/>
            <person name="Medema M.H."/>
            <person name="Devos D.P."/>
            <person name="Kaster A.-K."/>
            <person name="Ovreas L."/>
            <person name="Rohde M."/>
            <person name="Galperin M.Y."/>
            <person name="Jogler C."/>
        </authorList>
    </citation>
    <scope>NUCLEOTIDE SEQUENCE [LARGE SCALE GENOMIC DNA]</scope>
    <source>
        <strain evidence="4 5">KOR34</strain>
    </source>
</reference>
<comment type="caution">
    <text evidence="4">The sequence shown here is derived from an EMBL/GenBank/DDBJ whole genome shotgun (WGS) entry which is preliminary data.</text>
</comment>
<dbReference type="Pfam" id="PF07596">
    <property type="entry name" value="SBP_bac_10"/>
    <property type="match status" value="1"/>
</dbReference>
<name>A0A5C5VCF1_9BACT</name>
<accession>A0A5C5VCF1</accession>
<evidence type="ECO:0000259" key="3">
    <source>
        <dbReference type="Pfam" id="PF07596"/>
    </source>
</evidence>
<organism evidence="4 5">
    <name type="scientific">Posidoniimonas corsicana</name>
    <dbReference type="NCBI Taxonomy" id="1938618"/>
    <lineage>
        <taxon>Bacteria</taxon>
        <taxon>Pseudomonadati</taxon>
        <taxon>Planctomycetota</taxon>
        <taxon>Planctomycetia</taxon>
        <taxon>Pirellulales</taxon>
        <taxon>Lacipirellulaceae</taxon>
        <taxon>Posidoniimonas</taxon>
    </lineage>
</organism>
<evidence type="ECO:0000313" key="4">
    <source>
        <dbReference type="EMBL" id="TWT36284.1"/>
    </source>
</evidence>
<evidence type="ECO:0000256" key="1">
    <source>
        <dbReference type="ARBA" id="ARBA00022481"/>
    </source>
</evidence>
<dbReference type="GO" id="GO:0015627">
    <property type="term" value="C:type II protein secretion system complex"/>
    <property type="evidence" value="ECO:0007669"/>
    <property type="project" value="InterPro"/>
</dbReference>
<dbReference type="InterPro" id="IPR045584">
    <property type="entry name" value="Pilin-like"/>
</dbReference>
<dbReference type="InterPro" id="IPR011453">
    <property type="entry name" value="DUF1559"/>
</dbReference>
<dbReference type="AlphaFoldDB" id="A0A5C5VCF1"/>
<evidence type="ECO:0000256" key="2">
    <source>
        <dbReference type="SAM" id="MobiDB-lite"/>
    </source>
</evidence>
<dbReference type="OrthoDB" id="258730at2"/>
<feature type="domain" description="DUF1559" evidence="3">
    <location>
        <begin position="30"/>
        <end position="106"/>
    </location>
</feature>
<dbReference type="SUPFAM" id="SSF54523">
    <property type="entry name" value="Pili subunits"/>
    <property type="match status" value="1"/>
</dbReference>
<dbReference type="NCBIfam" id="TIGR02532">
    <property type="entry name" value="IV_pilin_GFxxxE"/>
    <property type="match status" value="1"/>
</dbReference>
<dbReference type="PANTHER" id="PTHR30093:SF2">
    <property type="entry name" value="TYPE II SECRETION SYSTEM PROTEIN H"/>
    <property type="match status" value="1"/>
</dbReference>
<evidence type="ECO:0000313" key="5">
    <source>
        <dbReference type="Proteomes" id="UP000316714"/>
    </source>
</evidence>
<dbReference type="Gene3D" id="3.30.700.10">
    <property type="entry name" value="Glycoprotein, Type 4 Pilin"/>
    <property type="match status" value="1"/>
</dbReference>
<gene>
    <name evidence="4" type="ORF">KOR34_11880</name>
</gene>
<dbReference type="GO" id="GO:0015628">
    <property type="term" value="P:protein secretion by the type II secretion system"/>
    <property type="evidence" value="ECO:0007669"/>
    <property type="project" value="InterPro"/>
</dbReference>
<feature type="region of interest" description="Disordered" evidence="2">
    <location>
        <begin position="65"/>
        <end position="88"/>
    </location>
</feature>
<keyword evidence="5" id="KW-1185">Reference proteome</keyword>
<protein>
    <recommendedName>
        <fullName evidence="3">DUF1559 domain-containing protein</fullName>
    </recommendedName>
</protein>
<dbReference type="InterPro" id="IPR000983">
    <property type="entry name" value="Bac_GSPG_pilin"/>
</dbReference>
<dbReference type="Proteomes" id="UP000316714">
    <property type="component" value="Unassembled WGS sequence"/>
</dbReference>
<proteinExistence type="predicted"/>
<sequence>MNKKAFTLVELLVVIAVIGVLISLLLPAVQAARASARRMQCSNNLKQLGIAIQLYANDHRGRFPEVGLSEHDHDHGDDHDDQHDDEHHDEPVSWIYSLAPYTEQSDSIRICPDDLRPETLLERQHVSSYAFNAYLVIKTDPRPAYDASVRNLFDLPQSHNTMMLFEAPPTEHHDHADDHEEEHAFFDHVDSHEWFVDDHGHDDHDHGEEASTLDRIQHDLAIERHSGNCANYLFADGHVHTIPSSQIAEWAAEGFNFAEPAQP</sequence>